<reference evidence="2" key="1">
    <citation type="submission" date="2020-05" db="UniProtKB">
        <authorList>
            <consortium name="EnsemblMetazoa"/>
        </authorList>
    </citation>
    <scope>IDENTIFICATION</scope>
    <source>
        <strain evidence="2">TTRI</strain>
    </source>
</reference>
<dbReference type="AlphaFoldDB" id="A0A1A9URK7"/>
<dbReference type="VEuPathDB" id="VectorBase:GAUT013081"/>
<proteinExistence type="predicted"/>
<keyword evidence="1" id="KW-0732">Signal</keyword>
<keyword evidence="3" id="KW-1185">Reference proteome</keyword>
<name>A0A1A9URK7_GLOAU</name>
<accession>A0A1A9URK7</accession>
<organism evidence="2 3">
    <name type="scientific">Glossina austeni</name>
    <name type="common">Savannah tsetse fly</name>
    <dbReference type="NCBI Taxonomy" id="7395"/>
    <lineage>
        <taxon>Eukaryota</taxon>
        <taxon>Metazoa</taxon>
        <taxon>Ecdysozoa</taxon>
        <taxon>Arthropoda</taxon>
        <taxon>Hexapoda</taxon>
        <taxon>Insecta</taxon>
        <taxon>Pterygota</taxon>
        <taxon>Neoptera</taxon>
        <taxon>Endopterygota</taxon>
        <taxon>Diptera</taxon>
        <taxon>Brachycera</taxon>
        <taxon>Muscomorpha</taxon>
        <taxon>Hippoboscoidea</taxon>
        <taxon>Glossinidae</taxon>
        <taxon>Glossina</taxon>
    </lineage>
</organism>
<dbReference type="EnsemblMetazoa" id="GAUT013081-RA">
    <property type="protein sequence ID" value="GAUT013081-PA"/>
    <property type="gene ID" value="GAUT013081"/>
</dbReference>
<sequence length="276" mass="31279">MLSKHTIQLIVFSSILSLTIGDGRSCYECDEEVWEEVPCSDITTSGIETTIAPETEKTSMNLNRVTPTATTATAVRDHQSNGSSTEVVTSSDLKVPTTASDNKYEKCCCECHLKKEESLKPGTGVAVKYTQIPVPMSREQLQALQYHQQTARKLYEDATNVRPSYDWVNNPEYNSEYNRNSYNNHKTDFSYEYEISLPISPYEPALNAEVLYPSTYNAHTEKTSGSSLGYNHIYQYDPDTPQAYRHSPSYTQAFDYLKLKMPTENIPSEQYSCQMD</sequence>
<evidence type="ECO:0000313" key="3">
    <source>
        <dbReference type="Proteomes" id="UP000078200"/>
    </source>
</evidence>
<dbReference type="Proteomes" id="UP000078200">
    <property type="component" value="Unassembled WGS sequence"/>
</dbReference>
<evidence type="ECO:0000313" key="2">
    <source>
        <dbReference type="EnsemblMetazoa" id="GAUT013081-PA"/>
    </source>
</evidence>
<feature type="signal peptide" evidence="1">
    <location>
        <begin position="1"/>
        <end position="21"/>
    </location>
</feature>
<evidence type="ECO:0000256" key="1">
    <source>
        <dbReference type="SAM" id="SignalP"/>
    </source>
</evidence>
<feature type="chain" id="PRO_5008398744" evidence="1">
    <location>
        <begin position="22"/>
        <end position="276"/>
    </location>
</feature>
<protein>
    <submittedName>
        <fullName evidence="2">Uncharacterized protein</fullName>
    </submittedName>
</protein>